<comment type="caution">
    <text evidence="1">The sequence shown here is derived from an EMBL/GenBank/DDBJ whole genome shotgun (WGS) entry which is preliminary data.</text>
</comment>
<dbReference type="EMBL" id="MU151130">
    <property type="protein sequence ID" value="KAF9449451.1"/>
    <property type="molecule type" value="Genomic_DNA"/>
</dbReference>
<reference evidence="1" key="1">
    <citation type="submission" date="2020-11" db="EMBL/GenBank/DDBJ databases">
        <authorList>
            <consortium name="DOE Joint Genome Institute"/>
            <person name="Ahrendt S."/>
            <person name="Riley R."/>
            <person name="Andreopoulos W."/>
            <person name="Labutti K."/>
            <person name="Pangilinan J."/>
            <person name="Ruiz-Duenas F.J."/>
            <person name="Barrasa J.M."/>
            <person name="Sanchez-Garcia M."/>
            <person name="Camarero S."/>
            <person name="Miyauchi S."/>
            <person name="Serrano A."/>
            <person name="Linde D."/>
            <person name="Babiker R."/>
            <person name="Drula E."/>
            <person name="Ayuso-Fernandez I."/>
            <person name="Pacheco R."/>
            <person name="Padilla G."/>
            <person name="Ferreira P."/>
            <person name="Barriuso J."/>
            <person name="Kellner H."/>
            <person name="Castanera R."/>
            <person name="Alfaro M."/>
            <person name="Ramirez L."/>
            <person name="Pisabarro A.G."/>
            <person name="Kuo A."/>
            <person name="Tritt A."/>
            <person name="Lipzen A."/>
            <person name="He G."/>
            <person name="Yan M."/>
            <person name="Ng V."/>
            <person name="Cullen D."/>
            <person name="Martin F."/>
            <person name="Rosso M.-N."/>
            <person name="Henrissat B."/>
            <person name="Hibbett D."/>
            <person name="Martinez A.T."/>
            <person name="Grigoriev I.V."/>
        </authorList>
    </citation>
    <scope>NUCLEOTIDE SEQUENCE</scope>
    <source>
        <strain evidence="1">MF-IS2</strain>
    </source>
</reference>
<name>A0A9P6C2D1_9AGAR</name>
<protein>
    <submittedName>
        <fullName evidence="1">Uncharacterized protein</fullName>
    </submittedName>
</protein>
<sequence length="384" mass="45051">MAIPPELQAALDENLSTQEVVNILRRYHSLPQKSHNDDKNKYKYKPPSWGDIWRGGYWDTWQPLRKYLADFAWSHEFLAPSDPLANIRRRLRGRIITWLCNAQREKNVFWILDPLVVPDLHIVTVRASYAARAFMGISEETNRFGVYINHVLTRDIHELVAKLAKACPQYRSLVARVLVEDPMITWKTIRVQLKRLIVEPWEIIRVSHPYYLSNPLLIIIDICDSKYKRQEYSETLDVFIELARDYSQSRRSSPLLWLFCSHPVPSIWRRLVQATYPVWCELWRASLNDAEAQRDTRYLLDEGFRMIRNRHNIHDTEAWPSEEQLSTLTKVISGVYYFADAVLAFIDCGRGKPQDQANACLKYMDGIPDPSVSAPFRTVDYFYD</sequence>
<dbReference type="Proteomes" id="UP000807342">
    <property type="component" value="Unassembled WGS sequence"/>
</dbReference>
<evidence type="ECO:0000313" key="2">
    <source>
        <dbReference type="Proteomes" id="UP000807342"/>
    </source>
</evidence>
<dbReference type="AlphaFoldDB" id="A0A9P6C2D1"/>
<feature type="non-terminal residue" evidence="1">
    <location>
        <position position="384"/>
    </location>
</feature>
<organism evidence="1 2">
    <name type="scientific">Macrolepiota fuliginosa MF-IS2</name>
    <dbReference type="NCBI Taxonomy" id="1400762"/>
    <lineage>
        <taxon>Eukaryota</taxon>
        <taxon>Fungi</taxon>
        <taxon>Dikarya</taxon>
        <taxon>Basidiomycota</taxon>
        <taxon>Agaricomycotina</taxon>
        <taxon>Agaricomycetes</taxon>
        <taxon>Agaricomycetidae</taxon>
        <taxon>Agaricales</taxon>
        <taxon>Agaricineae</taxon>
        <taxon>Agaricaceae</taxon>
        <taxon>Macrolepiota</taxon>
    </lineage>
</organism>
<gene>
    <name evidence="1" type="ORF">P691DRAFT_727954</name>
</gene>
<evidence type="ECO:0000313" key="1">
    <source>
        <dbReference type="EMBL" id="KAF9449451.1"/>
    </source>
</evidence>
<accession>A0A9P6C2D1</accession>
<proteinExistence type="predicted"/>
<dbReference type="OrthoDB" id="3124713at2759"/>
<keyword evidence="2" id="KW-1185">Reference proteome</keyword>